<keyword evidence="2" id="KW-0378">Hydrolase</keyword>
<proteinExistence type="predicted"/>
<keyword evidence="2" id="KW-0540">Nuclease</keyword>
<name>A0A0A9X879_LYGHE</name>
<sequence>HLQRLRLRVAEFAEQMEAMNQGPYSEEGVQAFESCVSAFMIFLYEANELLPGPTHPAVTYYRKRKQGQGAVRNQGFGTSSNPQRVGQRQRTKTKAKYQYDLAQWQYANQ</sequence>
<feature type="non-terminal residue" evidence="2">
    <location>
        <position position="1"/>
    </location>
</feature>
<organism evidence="2">
    <name type="scientific">Lygus hesperus</name>
    <name type="common">Western plant bug</name>
    <dbReference type="NCBI Taxonomy" id="30085"/>
    <lineage>
        <taxon>Eukaryota</taxon>
        <taxon>Metazoa</taxon>
        <taxon>Ecdysozoa</taxon>
        <taxon>Arthropoda</taxon>
        <taxon>Hexapoda</taxon>
        <taxon>Insecta</taxon>
        <taxon>Pterygota</taxon>
        <taxon>Neoptera</taxon>
        <taxon>Paraneoptera</taxon>
        <taxon>Hemiptera</taxon>
        <taxon>Heteroptera</taxon>
        <taxon>Panheteroptera</taxon>
        <taxon>Cimicomorpha</taxon>
        <taxon>Miridae</taxon>
        <taxon>Mirini</taxon>
        <taxon>Lygus</taxon>
    </lineage>
</organism>
<reference evidence="2" key="1">
    <citation type="journal article" date="2014" name="PLoS ONE">
        <title>Transcriptome-Based Identification of ABC Transporters in the Western Tarnished Plant Bug Lygus hesperus.</title>
        <authorList>
            <person name="Hull J.J."/>
            <person name="Chaney K."/>
            <person name="Geib S.M."/>
            <person name="Fabrick J.A."/>
            <person name="Brent C.S."/>
            <person name="Walsh D."/>
            <person name="Lavine L.C."/>
        </authorList>
    </citation>
    <scope>NUCLEOTIDE SEQUENCE</scope>
</reference>
<accession>A0A0A9X879</accession>
<protein>
    <submittedName>
        <fullName evidence="2">RNA exonuclease 3</fullName>
    </submittedName>
</protein>
<feature type="compositionally biased region" description="Polar residues" evidence="1">
    <location>
        <begin position="75"/>
        <end position="86"/>
    </location>
</feature>
<dbReference type="GO" id="GO:0004527">
    <property type="term" value="F:exonuclease activity"/>
    <property type="evidence" value="ECO:0007669"/>
    <property type="project" value="UniProtKB-KW"/>
</dbReference>
<dbReference type="AlphaFoldDB" id="A0A0A9X879"/>
<evidence type="ECO:0000313" key="2">
    <source>
        <dbReference type="EMBL" id="JAG16174.1"/>
    </source>
</evidence>
<gene>
    <name evidence="2" type="primary">rex3</name>
    <name evidence="2" type="ORF">CM83_103262</name>
</gene>
<feature type="region of interest" description="Disordered" evidence="1">
    <location>
        <begin position="69"/>
        <end position="94"/>
    </location>
</feature>
<keyword evidence="2" id="KW-0269">Exonuclease</keyword>
<reference evidence="2" key="2">
    <citation type="submission" date="2014-07" db="EMBL/GenBank/DDBJ databases">
        <authorList>
            <person name="Hull J."/>
        </authorList>
    </citation>
    <scope>NUCLEOTIDE SEQUENCE</scope>
</reference>
<evidence type="ECO:0000256" key="1">
    <source>
        <dbReference type="SAM" id="MobiDB-lite"/>
    </source>
</evidence>
<feature type="non-terminal residue" evidence="2">
    <location>
        <position position="109"/>
    </location>
</feature>
<dbReference type="EMBL" id="GBHO01027430">
    <property type="protein sequence ID" value="JAG16174.1"/>
    <property type="molecule type" value="Transcribed_RNA"/>
</dbReference>